<dbReference type="InterPro" id="IPR015252">
    <property type="entry name" value="BRCA2_hlx"/>
</dbReference>
<dbReference type="GO" id="GO:0006355">
    <property type="term" value="P:regulation of DNA-templated transcription"/>
    <property type="evidence" value="ECO:0007669"/>
    <property type="project" value="TreeGrafter"/>
</dbReference>
<dbReference type="EMBL" id="KZ989797">
    <property type="protein sequence ID" value="RKP25322.1"/>
    <property type="molecule type" value="Genomic_DNA"/>
</dbReference>
<dbReference type="InterPro" id="IPR015525">
    <property type="entry name" value="BRCA2"/>
</dbReference>
<keyword evidence="4" id="KW-1185">Reference proteome</keyword>
<evidence type="ECO:0000259" key="1">
    <source>
        <dbReference type="Pfam" id="PF09103"/>
    </source>
</evidence>
<dbReference type="PANTHER" id="PTHR11289">
    <property type="entry name" value="BREAST CANCER TYPE 2 SUSCEPTIBILITY PROTEIN BRCA2"/>
    <property type="match status" value="1"/>
</dbReference>
<protein>
    <recommendedName>
        <fullName evidence="5">BRCA2, oligonucleotide/oligosaccharide-binding, domain 1-domain-containing protein</fullName>
    </recommendedName>
</protein>
<dbReference type="SUPFAM" id="SSF81872">
    <property type="entry name" value="BRCA2 helical domain"/>
    <property type="match status" value="1"/>
</dbReference>
<feature type="non-terminal residue" evidence="3">
    <location>
        <position position="131"/>
    </location>
</feature>
<evidence type="ECO:0000259" key="2">
    <source>
        <dbReference type="Pfam" id="PF09169"/>
    </source>
</evidence>
<evidence type="ECO:0000313" key="4">
    <source>
        <dbReference type="Proteomes" id="UP000278143"/>
    </source>
</evidence>
<dbReference type="Proteomes" id="UP000278143">
    <property type="component" value="Unassembled WGS sequence"/>
</dbReference>
<dbReference type="Pfam" id="PF09103">
    <property type="entry name" value="BRCA-2_OB1"/>
    <property type="match status" value="1"/>
</dbReference>
<feature type="domain" description="BRCA2 OB1" evidence="1">
    <location>
        <begin position="56"/>
        <end position="129"/>
    </location>
</feature>
<proteinExistence type="predicted"/>
<dbReference type="AlphaFoldDB" id="A0A4P9Z0C8"/>
<evidence type="ECO:0000313" key="3">
    <source>
        <dbReference type="EMBL" id="RKP25322.1"/>
    </source>
</evidence>
<accession>A0A4P9Z0C8</accession>
<dbReference type="GO" id="GO:0000724">
    <property type="term" value="P:double-strand break repair via homologous recombination"/>
    <property type="evidence" value="ECO:0007669"/>
    <property type="project" value="InterPro"/>
</dbReference>
<evidence type="ECO:0008006" key="5">
    <source>
        <dbReference type="Google" id="ProtNLM"/>
    </source>
</evidence>
<gene>
    <name evidence="3" type="ORF">SYNPS1DRAFT_8602</name>
</gene>
<sequence>TRLSLEWVPHHYQLVVWKAACIYRSYPEEHGIWSVSWVLKQLRYRYEREINRRETPAIRMILEELELPRLPLVLCVIDMPRRCLCHLANAEHGILRLTDGWYIINARMDPSLEALYKRQRLNPGDKMVIGS</sequence>
<dbReference type="InterPro" id="IPR015187">
    <property type="entry name" value="BRCA2_OB_1"/>
</dbReference>
<feature type="domain" description="Breast cancer type 2 susceptibility protein helical" evidence="2">
    <location>
        <begin position="3"/>
        <end position="51"/>
    </location>
</feature>
<dbReference type="OrthoDB" id="21095at2759"/>
<dbReference type="InterPro" id="IPR012340">
    <property type="entry name" value="NA-bd_OB-fold"/>
</dbReference>
<feature type="non-terminal residue" evidence="3">
    <location>
        <position position="1"/>
    </location>
</feature>
<dbReference type="Gene3D" id="2.40.50.140">
    <property type="entry name" value="Nucleic acid-binding proteins"/>
    <property type="match status" value="1"/>
</dbReference>
<name>A0A4P9Z0C8_9FUNG</name>
<reference evidence="4" key="1">
    <citation type="journal article" date="2018" name="Nat. Microbiol.">
        <title>Leveraging single-cell genomics to expand the fungal tree of life.</title>
        <authorList>
            <person name="Ahrendt S.R."/>
            <person name="Quandt C.A."/>
            <person name="Ciobanu D."/>
            <person name="Clum A."/>
            <person name="Salamov A."/>
            <person name="Andreopoulos B."/>
            <person name="Cheng J.F."/>
            <person name="Woyke T."/>
            <person name="Pelin A."/>
            <person name="Henrissat B."/>
            <person name="Reynolds N.K."/>
            <person name="Benny G.L."/>
            <person name="Smith M.E."/>
            <person name="James T.Y."/>
            <person name="Grigoriev I.V."/>
        </authorList>
    </citation>
    <scope>NUCLEOTIDE SEQUENCE [LARGE SCALE GENOMIC DNA]</scope>
    <source>
        <strain evidence="4">Benny S71-1</strain>
    </source>
</reference>
<dbReference type="InterPro" id="IPR036315">
    <property type="entry name" value="BRCA2_hlx_sf"/>
</dbReference>
<dbReference type="PANTHER" id="PTHR11289:SF0">
    <property type="entry name" value="BREAST CANCER TYPE 2 SUSCEPTIBILITY PROTEIN"/>
    <property type="match status" value="1"/>
</dbReference>
<dbReference type="Pfam" id="PF09169">
    <property type="entry name" value="BRCA-2_helical"/>
    <property type="match status" value="1"/>
</dbReference>
<organism evidence="3 4">
    <name type="scientific">Syncephalis pseudoplumigaleata</name>
    <dbReference type="NCBI Taxonomy" id="1712513"/>
    <lineage>
        <taxon>Eukaryota</taxon>
        <taxon>Fungi</taxon>
        <taxon>Fungi incertae sedis</taxon>
        <taxon>Zoopagomycota</taxon>
        <taxon>Zoopagomycotina</taxon>
        <taxon>Zoopagomycetes</taxon>
        <taxon>Zoopagales</taxon>
        <taxon>Piptocephalidaceae</taxon>
        <taxon>Syncephalis</taxon>
    </lineage>
</organism>
<dbReference type="SUPFAM" id="SSF50249">
    <property type="entry name" value="Nucleic acid-binding proteins"/>
    <property type="match status" value="1"/>
</dbReference>